<dbReference type="InterPro" id="IPR012132">
    <property type="entry name" value="GMC_OxRdtase"/>
</dbReference>
<keyword evidence="6" id="KW-1185">Reference proteome</keyword>
<keyword evidence="3" id="KW-0285">Flavoprotein</keyword>
<sequence length="600" mass="65361">MGLYNKLPSNVSEVDVIIAGGGAAGCIVASRLAQADPNLVVLLVESGPNNDIESVNIPALYVSNLVPTSGLFHWYQSQAEQDLGGRELIVPAGRVLGGGSSVNVMIYSRAQRSDMDLWNKTGWTANEMLPFMRQLETYSGAGAKAVHGTRGPIQVSRGTYHVTRFEDDYISAAKSLGWSETNDLQDLDSINAVERGFHYINPQGRRSDVASAYIHPLLQEGRHPNLHVLVETQVLRVLFDENKTATGIEYRGSPDLQPNEQSTLKVRARKMVVVSCGGIGTPALLERSGVGKPEVLERAGVQVIANVSGVGHEYNDHAGYGYPYRSSLAPNETLDGLLSGRLDVRELIRSNDPILGWNAVDIAAKVRPTEDEVAALGPEFGEAWNRDFKDNPDRPLTLLTGINGFPLDPSLVPPGQYFSVGEFAPYPYSRGYVHITGPSVDDPLDFKTGYLSDPLDMKMHVWAYKKQREIARRMEVYRGEVALAHPPFSACSKAALIETNAPLSKDVQDIEYTSEDDDVIETWLRSNIDTMWHSQGTCKIGPLDEHGVVDSSLSVYGVANLRLADLSILPGNIGANTNNMALTVGERAADIFIHALGLIG</sequence>
<dbReference type="GO" id="GO:0050660">
    <property type="term" value="F:flavin adenine dinucleotide binding"/>
    <property type="evidence" value="ECO:0007669"/>
    <property type="project" value="InterPro"/>
</dbReference>
<feature type="binding site" evidence="2">
    <location>
        <begin position="532"/>
        <end position="533"/>
    </location>
    <ligand>
        <name>FAD</name>
        <dbReference type="ChEBI" id="CHEBI:57692"/>
    </ligand>
</feature>
<dbReference type="Proteomes" id="UP000028045">
    <property type="component" value="Unassembled WGS sequence"/>
</dbReference>
<keyword evidence="2 3" id="KW-0274">FAD</keyword>
<evidence type="ECO:0000256" key="3">
    <source>
        <dbReference type="RuleBase" id="RU003968"/>
    </source>
</evidence>
<evidence type="ECO:0000256" key="2">
    <source>
        <dbReference type="PIRSR" id="PIRSR000137-2"/>
    </source>
</evidence>
<reference evidence="5 6" key="1">
    <citation type="journal article" date="2014" name="BMC Genomics">
        <title>Comparative genome sequencing reveals chemotype-specific gene clusters in the toxigenic black mold Stachybotrys.</title>
        <authorList>
            <person name="Semeiks J."/>
            <person name="Borek D."/>
            <person name="Otwinowski Z."/>
            <person name="Grishin N.V."/>
        </authorList>
    </citation>
    <scope>NUCLEOTIDE SEQUENCE [LARGE SCALE GENOMIC DNA]</scope>
    <source>
        <strain evidence="6">CBS 109288 / IBT 7711</strain>
    </source>
</reference>
<dbReference type="InterPro" id="IPR000172">
    <property type="entry name" value="GMC_OxRdtase_N"/>
</dbReference>
<protein>
    <recommendedName>
        <fullName evidence="4">Glucose-methanol-choline oxidoreductase N-terminal domain-containing protein</fullName>
    </recommendedName>
</protein>
<dbReference type="Pfam" id="PF05199">
    <property type="entry name" value="GMC_oxred_C"/>
    <property type="match status" value="1"/>
</dbReference>
<dbReference type="Gene3D" id="3.30.560.10">
    <property type="entry name" value="Glucose Oxidase, domain 3"/>
    <property type="match status" value="1"/>
</dbReference>
<dbReference type="Gene3D" id="3.50.50.60">
    <property type="entry name" value="FAD/NAD(P)-binding domain"/>
    <property type="match status" value="1"/>
</dbReference>
<dbReference type="HOGENOM" id="CLU_002865_5_1_1"/>
<feature type="binding site" evidence="2">
    <location>
        <position position="95"/>
    </location>
    <ligand>
        <name>FAD</name>
        <dbReference type="ChEBI" id="CHEBI:57692"/>
    </ligand>
</feature>
<dbReference type="PANTHER" id="PTHR11552">
    <property type="entry name" value="GLUCOSE-METHANOL-CHOLINE GMC OXIDOREDUCTASE"/>
    <property type="match status" value="1"/>
</dbReference>
<evidence type="ECO:0000259" key="4">
    <source>
        <dbReference type="PROSITE" id="PS00623"/>
    </source>
</evidence>
<accession>A0A084AM78</accession>
<feature type="binding site" evidence="2">
    <location>
        <position position="234"/>
    </location>
    <ligand>
        <name>FAD</name>
        <dbReference type="ChEBI" id="CHEBI:57692"/>
    </ligand>
</feature>
<organism evidence="5 6">
    <name type="scientific">Stachybotrys chartarum (strain CBS 109288 / IBT 7711)</name>
    <name type="common">Toxic black mold</name>
    <name type="synonym">Stilbospora chartarum</name>
    <dbReference type="NCBI Taxonomy" id="1280523"/>
    <lineage>
        <taxon>Eukaryota</taxon>
        <taxon>Fungi</taxon>
        <taxon>Dikarya</taxon>
        <taxon>Ascomycota</taxon>
        <taxon>Pezizomycotina</taxon>
        <taxon>Sordariomycetes</taxon>
        <taxon>Hypocreomycetidae</taxon>
        <taxon>Hypocreales</taxon>
        <taxon>Stachybotryaceae</taxon>
        <taxon>Stachybotrys</taxon>
    </lineage>
</organism>
<feature type="domain" description="Glucose-methanol-choline oxidoreductase N-terminal" evidence="4">
    <location>
        <begin position="93"/>
        <end position="116"/>
    </location>
</feature>
<dbReference type="SUPFAM" id="SSF51905">
    <property type="entry name" value="FAD/NAD(P)-binding domain"/>
    <property type="match status" value="1"/>
</dbReference>
<dbReference type="AlphaFoldDB" id="A0A084AM78"/>
<evidence type="ECO:0000313" key="5">
    <source>
        <dbReference type="EMBL" id="KEY66407.1"/>
    </source>
</evidence>
<dbReference type="GO" id="GO:0016614">
    <property type="term" value="F:oxidoreductase activity, acting on CH-OH group of donors"/>
    <property type="evidence" value="ECO:0007669"/>
    <property type="project" value="InterPro"/>
</dbReference>
<dbReference type="PIRSF" id="PIRSF000137">
    <property type="entry name" value="Alcohol_oxidase"/>
    <property type="match status" value="1"/>
</dbReference>
<dbReference type="SUPFAM" id="SSF54373">
    <property type="entry name" value="FAD-linked reductases, C-terminal domain"/>
    <property type="match status" value="1"/>
</dbReference>
<gene>
    <name evidence="5" type="ORF">S7711_05840</name>
</gene>
<dbReference type="Pfam" id="PF00732">
    <property type="entry name" value="GMC_oxred_N"/>
    <property type="match status" value="1"/>
</dbReference>
<evidence type="ECO:0000313" key="6">
    <source>
        <dbReference type="Proteomes" id="UP000028045"/>
    </source>
</evidence>
<dbReference type="PROSITE" id="PS00623">
    <property type="entry name" value="GMC_OXRED_1"/>
    <property type="match status" value="1"/>
</dbReference>
<dbReference type="InterPro" id="IPR036188">
    <property type="entry name" value="FAD/NAD-bd_sf"/>
</dbReference>
<dbReference type="InterPro" id="IPR007867">
    <property type="entry name" value="GMC_OxRtase_C"/>
</dbReference>
<dbReference type="PROSITE" id="PS51257">
    <property type="entry name" value="PROKAR_LIPOPROTEIN"/>
    <property type="match status" value="1"/>
</dbReference>
<dbReference type="OrthoDB" id="269227at2759"/>
<dbReference type="EMBL" id="KL648659">
    <property type="protein sequence ID" value="KEY66407.1"/>
    <property type="molecule type" value="Genomic_DNA"/>
</dbReference>
<comment type="cofactor">
    <cofactor evidence="2">
        <name>FAD</name>
        <dbReference type="ChEBI" id="CHEBI:57692"/>
    </cofactor>
</comment>
<comment type="similarity">
    <text evidence="1 3">Belongs to the GMC oxidoreductase family.</text>
</comment>
<proteinExistence type="inferred from homology"/>
<name>A0A084AM78_STACB</name>
<dbReference type="PANTHER" id="PTHR11552:SF78">
    <property type="entry name" value="GLUCOSE-METHANOL-CHOLINE OXIDOREDUCTASE N-TERMINAL DOMAIN-CONTAINING PROTEIN"/>
    <property type="match status" value="1"/>
</dbReference>
<evidence type="ECO:0000256" key="1">
    <source>
        <dbReference type="ARBA" id="ARBA00010790"/>
    </source>
</evidence>